<name>A0A550JFB5_9BACT</name>
<evidence type="ECO:0000313" key="9">
    <source>
        <dbReference type="Proteomes" id="UP000317155"/>
    </source>
</evidence>
<dbReference type="PANTHER" id="PTHR43787:SF11">
    <property type="entry name" value="UPF0026 PROTEIN SLR1464"/>
    <property type="match status" value="1"/>
</dbReference>
<dbReference type="InterPro" id="IPR013785">
    <property type="entry name" value="Aldolase_TIM"/>
</dbReference>
<keyword evidence="2" id="KW-0004">4Fe-4S</keyword>
<dbReference type="InterPro" id="IPR040084">
    <property type="entry name" value="GTPase_Obg"/>
</dbReference>
<proteinExistence type="predicted"/>
<dbReference type="Gene3D" id="3.20.20.70">
    <property type="entry name" value="Aldolase class I"/>
    <property type="match status" value="1"/>
</dbReference>
<dbReference type="OrthoDB" id="9800840at2"/>
<dbReference type="PANTHER" id="PTHR43787">
    <property type="entry name" value="FEMO COFACTOR BIOSYNTHESIS PROTEIN NIFB-RELATED"/>
    <property type="match status" value="1"/>
</dbReference>
<dbReference type="InterPro" id="IPR036390">
    <property type="entry name" value="WH_DNA-bd_sf"/>
</dbReference>
<evidence type="ECO:0000256" key="6">
    <source>
        <dbReference type="ARBA" id="ARBA00023014"/>
    </source>
</evidence>
<gene>
    <name evidence="8" type="ORF">FL622_08860</name>
</gene>
<organism evidence="8 9">
    <name type="scientific">Trichloromonas acetexigens</name>
    <dbReference type="NCBI Taxonomy" id="38815"/>
    <lineage>
        <taxon>Bacteria</taxon>
        <taxon>Pseudomonadati</taxon>
        <taxon>Thermodesulfobacteriota</taxon>
        <taxon>Desulfuromonadia</taxon>
        <taxon>Desulfuromonadales</taxon>
        <taxon>Trichloromonadaceae</taxon>
        <taxon>Trichloromonas</taxon>
    </lineage>
</organism>
<dbReference type="SFLD" id="SFLDG01083">
    <property type="entry name" value="Uncharacterised_Radical_SAM_Su"/>
    <property type="match status" value="1"/>
</dbReference>
<evidence type="ECO:0000256" key="5">
    <source>
        <dbReference type="ARBA" id="ARBA00023004"/>
    </source>
</evidence>
<reference evidence="8 9" key="1">
    <citation type="submission" date="2019-07" db="EMBL/GenBank/DDBJ databases">
        <title>Insights of Desulfuromonas acetexigens electromicrobiology.</title>
        <authorList>
            <person name="Katuri K."/>
            <person name="Sapireddy V."/>
            <person name="Shaw D.R."/>
            <person name="Saikaly P."/>
        </authorList>
    </citation>
    <scope>NUCLEOTIDE SEQUENCE [LARGE SCALE GENOMIC DNA]</scope>
    <source>
        <strain evidence="8 9">2873</strain>
    </source>
</reference>
<dbReference type="SUPFAM" id="SSF102114">
    <property type="entry name" value="Radical SAM enzymes"/>
    <property type="match status" value="1"/>
</dbReference>
<sequence>MRAATMKHVYGPVPSRRLGRSLGVDLVPFKVCSYDCIYCQLGRTTEKTLERREYVPIAEILTELKSLLAQGAAPDYISLAGSGEPTLNSGIGELIRNIKEITSIPVAVLTNGSLLWRDDVQEELLAADLVLPSLDAGDAALFELVNRPHGGISFERMVEGLVTFTRRFPGEVWLEVLLLGGVTGIPREAEKINDLIERIQPQRVQLNTVARPPAEDFAFALSTKQMRALQKSFTVPAELINENPEASPEYSDTSAVDEERILALLERRPCTCGDLAKGLGLHVMAAMKALDPLLAAGKINAVVIGGKPFYRARQAPEKEALRPV</sequence>
<dbReference type="Pfam" id="PF04055">
    <property type="entry name" value="Radical_SAM"/>
    <property type="match status" value="1"/>
</dbReference>
<accession>A0A550JFB5</accession>
<dbReference type="AlphaFoldDB" id="A0A550JFB5"/>
<dbReference type="GO" id="GO:0051539">
    <property type="term" value="F:4 iron, 4 sulfur cluster binding"/>
    <property type="evidence" value="ECO:0007669"/>
    <property type="project" value="UniProtKB-KW"/>
</dbReference>
<dbReference type="EMBL" id="VJVV01000005">
    <property type="protein sequence ID" value="TRO81898.1"/>
    <property type="molecule type" value="Genomic_DNA"/>
</dbReference>
<evidence type="ECO:0000256" key="4">
    <source>
        <dbReference type="ARBA" id="ARBA00022723"/>
    </source>
</evidence>
<feature type="domain" description="Radical SAM core" evidence="7">
    <location>
        <begin position="16"/>
        <end position="246"/>
    </location>
</feature>
<evidence type="ECO:0000256" key="1">
    <source>
        <dbReference type="ARBA" id="ARBA00001966"/>
    </source>
</evidence>
<evidence type="ECO:0000256" key="2">
    <source>
        <dbReference type="ARBA" id="ARBA00022485"/>
    </source>
</evidence>
<keyword evidence="6" id="KW-0411">Iron-sulfur</keyword>
<dbReference type="Proteomes" id="UP000317155">
    <property type="component" value="Unassembled WGS sequence"/>
</dbReference>
<comment type="caution">
    <text evidence="8">The sequence shown here is derived from an EMBL/GenBank/DDBJ whole genome shotgun (WGS) entry which is preliminary data.</text>
</comment>
<keyword evidence="4" id="KW-0479">Metal-binding</keyword>
<comment type="cofactor">
    <cofactor evidence="1">
        <name>[4Fe-4S] cluster</name>
        <dbReference type="ChEBI" id="CHEBI:49883"/>
    </cofactor>
</comment>
<protein>
    <submittedName>
        <fullName evidence="8">Radical SAM protein</fullName>
    </submittedName>
</protein>
<dbReference type="SFLD" id="SFLDS00029">
    <property type="entry name" value="Radical_SAM"/>
    <property type="match status" value="1"/>
</dbReference>
<evidence type="ECO:0000259" key="7">
    <source>
        <dbReference type="PROSITE" id="PS51918"/>
    </source>
</evidence>
<dbReference type="SUPFAM" id="SSF46785">
    <property type="entry name" value="Winged helix' DNA-binding domain"/>
    <property type="match status" value="1"/>
</dbReference>
<dbReference type="InterPro" id="IPR007197">
    <property type="entry name" value="rSAM"/>
</dbReference>
<evidence type="ECO:0000313" key="8">
    <source>
        <dbReference type="EMBL" id="TRO81898.1"/>
    </source>
</evidence>
<dbReference type="CDD" id="cd01335">
    <property type="entry name" value="Radical_SAM"/>
    <property type="match status" value="1"/>
</dbReference>
<keyword evidence="3" id="KW-0949">S-adenosyl-L-methionine</keyword>
<dbReference type="GO" id="GO:0003824">
    <property type="term" value="F:catalytic activity"/>
    <property type="evidence" value="ECO:0007669"/>
    <property type="project" value="InterPro"/>
</dbReference>
<evidence type="ECO:0000256" key="3">
    <source>
        <dbReference type="ARBA" id="ARBA00022691"/>
    </source>
</evidence>
<dbReference type="InterPro" id="IPR058240">
    <property type="entry name" value="rSAM_sf"/>
</dbReference>
<keyword evidence="9" id="KW-1185">Reference proteome</keyword>
<keyword evidence="5" id="KW-0408">Iron</keyword>
<dbReference type="PROSITE" id="PS51918">
    <property type="entry name" value="RADICAL_SAM"/>
    <property type="match status" value="1"/>
</dbReference>
<dbReference type="GO" id="GO:0046872">
    <property type="term" value="F:metal ion binding"/>
    <property type="evidence" value="ECO:0007669"/>
    <property type="project" value="UniProtKB-KW"/>
</dbReference>